<dbReference type="InterPro" id="IPR010982">
    <property type="entry name" value="Lambda_DNA-bd_dom_sf"/>
</dbReference>
<dbReference type="GO" id="GO:0005829">
    <property type="term" value="C:cytosol"/>
    <property type="evidence" value="ECO:0007669"/>
    <property type="project" value="TreeGrafter"/>
</dbReference>
<dbReference type="PANTHER" id="PTHR46797:SF23">
    <property type="entry name" value="HTH-TYPE TRANSCRIPTIONAL REGULATOR SUTR"/>
    <property type="match status" value="1"/>
</dbReference>
<dbReference type="PANTHER" id="PTHR46797">
    <property type="entry name" value="HTH-TYPE TRANSCRIPTIONAL REGULATOR"/>
    <property type="match status" value="1"/>
</dbReference>
<dbReference type="GO" id="GO:0003700">
    <property type="term" value="F:DNA-binding transcription factor activity"/>
    <property type="evidence" value="ECO:0007669"/>
    <property type="project" value="TreeGrafter"/>
</dbReference>
<keyword evidence="1" id="KW-0805">Transcription regulation</keyword>
<evidence type="ECO:0000313" key="6">
    <source>
        <dbReference type="Proteomes" id="UP000315724"/>
    </source>
</evidence>
<dbReference type="SMART" id="SM00530">
    <property type="entry name" value="HTH_XRE"/>
    <property type="match status" value="1"/>
</dbReference>
<evidence type="ECO:0000256" key="2">
    <source>
        <dbReference type="ARBA" id="ARBA00023125"/>
    </source>
</evidence>
<dbReference type="EMBL" id="CP036267">
    <property type="protein sequence ID" value="QDT32007.1"/>
    <property type="molecule type" value="Genomic_DNA"/>
</dbReference>
<dbReference type="InterPro" id="IPR001387">
    <property type="entry name" value="Cro/C1-type_HTH"/>
</dbReference>
<evidence type="ECO:0000259" key="4">
    <source>
        <dbReference type="PROSITE" id="PS50943"/>
    </source>
</evidence>
<name>A0A517QKG8_9PLAN</name>
<dbReference type="AlphaFoldDB" id="A0A517QKG8"/>
<accession>A0A517QKG8</accession>
<evidence type="ECO:0000313" key="5">
    <source>
        <dbReference type="EMBL" id="QDT32007.1"/>
    </source>
</evidence>
<dbReference type="GO" id="GO:0003677">
    <property type="term" value="F:DNA binding"/>
    <property type="evidence" value="ECO:0007669"/>
    <property type="project" value="UniProtKB-KW"/>
</dbReference>
<gene>
    <name evidence="5" type="primary">sinR</name>
    <name evidence="5" type="ORF">Mal48_12460</name>
</gene>
<dbReference type="InterPro" id="IPR050807">
    <property type="entry name" value="TransReg_Diox_bact_type"/>
</dbReference>
<dbReference type="Pfam" id="PF01381">
    <property type="entry name" value="HTH_3"/>
    <property type="match status" value="1"/>
</dbReference>
<evidence type="ECO:0000256" key="3">
    <source>
        <dbReference type="ARBA" id="ARBA00023163"/>
    </source>
</evidence>
<evidence type="ECO:0000256" key="1">
    <source>
        <dbReference type="ARBA" id="ARBA00023015"/>
    </source>
</evidence>
<protein>
    <submittedName>
        <fullName evidence="5">HTH-type transcriptional regulator SinR</fullName>
    </submittedName>
</protein>
<organism evidence="5 6">
    <name type="scientific">Thalassoglobus polymorphus</name>
    <dbReference type="NCBI Taxonomy" id="2527994"/>
    <lineage>
        <taxon>Bacteria</taxon>
        <taxon>Pseudomonadati</taxon>
        <taxon>Planctomycetota</taxon>
        <taxon>Planctomycetia</taxon>
        <taxon>Planctomycetales</taxon>
        <taxon>Planctomycetaceae</taxon>
        <taxon>Thalassoglobus</taxon>
    </lineage>
</organism>
<proteinExistence type="predicted"/>
<dbReference type="PROSITE" id="PS50943">
    <property type="entry name" value="HTH_CROC1"/>
    <property type="match status" value="1"/>
</dbReference>
<dbReference type="Proteomes" id="UP000315724">
    <property type="component" value="Chromosome"/>
</dbReference>
<dbReference type="SUPFAM" id="SSF47413">
    <property type="entry name" value="lambda repressor-like DNA-binding domains"/>
    <property type="match status" value="1"/>
</dbReference>
<keyword evidence="3" id="KW-0804">Transcription</keyword>
<keyword evidence="2" id="KW-0238">DNA-binding</keyword>
<dbReference type="KEGG" id="tpol:Mal48_12460"/>
<keyword evidence="6" id="KW-1185">Reference proteome</keyword>
<feature type="domain" description="HTH cro/C1-type" evidence="4">
    <location>
        <begin position="44"/>
        <end position="98"/>
    </location>
</feature>
<sequence length="102" mass="11761">MVHPDLFRHTINDTHNPWCNRRRQLSNVGMGKRADILERFGKRVRELRKEQGYSQENFAYACGLDRTYMGGIERGERNVALRNIEVIANTLGITLAELMDGV</sequence>
<dbReference type="CDD" id="cd00093">
    <property type="entry name" value="HTH_XRE"/>
    <property type="match status" value="1"/>
</dbReference>
<dbReference type="Gene3D" id="1.10.260.40">
    <property type="entry name" value="lambda repressor-like DNA-binding domains"/>
    <property type="match status" value="1"/>
</dbReference>
<reference evidence="5 6" key="1">
    <citation type="submission" date="2019-02" db="EMBL/GenBank/DDBJ databases">
        <title>Deep-cultivation of Planctomycetes and their phenomic and genomic characterization uncovers novel biology.</title>
        <authorList>
            <person name="Wiegand S."/>
            <person name="Jogler M."/>
            <person name="Boedeker C."/>
            <person name="Pinto D."/>
            <person name="Vollmers J."/>
            <person name="Rivas-Marin E."/>
            <person name="Kohn T."/>
            <person name="Peeters S.H."/>
            <person name="Heuer A."/>
            <person name="Rast P."/>
            <person name="Oberbeckmann S."/>
            <person name="Bunk B."/>
            <person name="Jeske O."/>
            <person name="Meyerdierks A."/>
            <person name="Storesund J.E."/>
            <person name="Kallscheuer N."/>
            <person name="Luecker S."/>
            <person name="Lage O.M."/>
            <person name="Pohl T."/>
            <person name="Merkel B.J."/>
            <person name="Hornburger P."/>
            <person name="Mueller R.-W."/>
            <person name="Bruemmer F."/>
            <person name="Labrenz M."/>
            <person name="Spormann A.M."/>
            <person name="Op den Camp H."/>
            <person name="Overmann J."/>
            <person name="Amann R."/>
            <person name="Jetten M.S.M."/>
            <person name="Mascher T."/>
            <person name="Medema M.H."/>
            <person name="Devos D.P."/>
            <person name="Kaster A.-K."/>
            <person name="Ovreas L."/>
            <person name="Rohde M."/>
            <person name="Galperin M.Y."/>
            <person name="Jogler C."/>
        </authorList>
    </citation>
    <scope>NUCLEOTIDE SEQUENCE [LARGE SCALE GENOMIC DNA]</scope>
    <source>
        <strain evidence="5 6">Mal48</strain>
    </source>
</reference>